<dbReference type="KEGG" id="ctm:Cabther_A0325"/>
<sequence>MEQHVGKAWGTLKYRDAAGKEATAMLNKPVFRIGRLADNDLQIDDPYVSRLHVELRFDGVHATLVDRSSTGATYVNDQRVSEAQLRSGDRLALGRKLAGTEIVFEYANQGAKPSEAAEPHQVMSVIDHSQTRYLNTSLIRATQLTNAATVNRLKALYEITSAILAVTTREELAEKLLTLLFDVLPAERGVILLADPKDNTLRQQAARLRNGDAAQVSPSQTIVRRVYEGNVAELCLDARNDARFASQQSIIFQSIRSVMCAPISSASRTWGVCYLDNLTTRKTFEDEELEFLMAVSRQAGLALENIYLLEEQKITFQSFVTTLAASIDARDDLTAGHSARVARYSRSIAKYMNLPEGERRRIYYAGLLHDYGKIGTREAILCKPGKLTPEEYAHMRDHAKNTYDILSKIHFTRDMQDLPLIAAGHHENLDGSGYPFGLKGDQIPLGARIIAVADFFDALTHKRHYREPMPIEEVLELIDESTGTKFDPQVVAALKEFVRQEFIPNQRKRAEAEARRAQISQTPESGHVTGDTTLPVMPPETVMSPETVSMDPVPL</sequence>
<evidence type="ECO:0000259" key="4">
    <source>
        <dbReference type="PROSITE" id="PS51832"/>
    </source>
</evidence>
<dbReference type="SMART" id="SM00471">
    <property type="entry name" value="HDc"/>
    <property type="match status" value="1"/>
</dbReference>
<dbReference type="PANTHER" id="PTHR43155:SF2">
    <property type="entry name" value="CYCLIC DI-GMP PHOSPHODIESTERASE PA4108"/>
    <property type="match status" value="1"/>
</dbReference>
<evidence type="ECO:0000313" key="6">
    <source>
        <dbReference type="Proteomes" id="UP000006791"/>
    </source>
</evidence>
<dbReference type="InterPro" id="IPR006674">
    <property type="entry name" value="HD_domain"/>
</dbReference>
<dbReference type="PROSITE" id="PS51831">
    <property type="entry name" value="HD"/>
    <property type="match status" value="1"/>
</dbReference>
<dbReference type="EMBL" id="CP002514">
    <property type="protein sequence ID" value="AEP11091.1"/>
    <property type="molecule type" value="Genomic_DNA"/>
</dbReference>
<dbReference type="RefSeq" id="WP_014098829.1">
    <property type="nucleotide sequence ID" value="NC_016024.1"/>
</dbReference>
<evidence type="ECO:0000313" key="5">
    <source>
        <dbReference type="EMBL" id="AEP11091.1"/>
    </source>
</evidence>
<dbReference type="Gene3D" id="2.60.200.20">
    <property type="match status" value="1"/>
</dbReference>
<name>G2LE29_CHLTF</name>
<dbReference type="InterPro" id="IPR029016">
    <property type="entry name" value="GAF-like_dom_sf"/>
</dbReference>
<protein>
    <submittedName>
        <fullName evidence="5">HD-GYP domain protein</fullName>
    </submittedName>
</protein>
<dbReference type="PROSITE" id="PS50006">
    <property type="entry name" value="FHA_DOMAIN"/>
    <property type="match status" value="1"/>
</dbReference>
<dbReference type="Pfam" id="PF13487">
    <property type="entry name" value="HD_5"/>
    <property type="match status" value="1"/>
</dbReference>
<dbReference type="SUPFAM" id="SSF55781">
    <property type="entry name" value="GAF domain-like"/>
    <property type="match status" value="1"/>
</dbReference>
<dbReference type="SMART" id="SM00065">
    <property type="entry name" value="GAF"/>
    <property type="match status" value="1"/>
</dbReference>
<accession>G2LE29</accession>
<evidence type="ECO:0000259" key="2">
    <source>
        <dbReference type="PROSITE" id="PS50006"/>
    </source>
</evidence>
<feature type="domain" description="HD" evidence="3">
    <location>
        <begin position="334"/>
        <end position="459"/>
    </location>
</feature>
<dbReference type="Pfam" id="PF01590">
    <property type="entry name" value="GAF"/>
    <property type="match status" value="1"/>
</dbReference>
<dbReference type="CDD" id="cd00060">
    <property type="entry name" value="FHA"/>
    <property type="match status" value="1"/>
</dbReference>
<keyword evidence="6" id="KW-1185">Reference proteome</keyword>
<feature type="domain" description="HD-GYP" evidence="4">
    <location>
        <begin position="312"/>
        <end position="510"/>
    </location>
</feature>
<evidence type="ECO:0000259" key="3">
    <source>
        <dbReference type="PROSITE" id="PS51831"/>
    </source>
</evidence>
<organism evidence="5 6">
    <name type="scientific">Chloracidobacterium thermophilum (strain B)</name>
    <dbReference type="NCBI Taxonomy" id="981222"/>
    <lineage>
        <taxon>Bacteria</taxon>
        <taxon>Pseudomonadati</taxon>
        <taxon>Acidobacteriota</taxon>
        <taxon>Terriglobia</taxon>
        <taxon>Terriglobales</taxon>
        <taxon>Acidobacteriaceae</taxon>
        <taxon>Chloracidobacterium</taxon>
    </lineage>
</organism>
<dbReference type="SMART" id="SM00240">
    <property type="entry name" value="FHA"/>
    <property type="match status" value="1"/>
</dbReference>
<dbReference type="InterPro" id="IPR037522">
    <property type="entry name" value="HD_GYP_dom"/>
</dbReference>
<dbReference type="InterPro" id="IPR003607">
    <property type="entry name" value="HD/PDEase_dom"/>
</dbReference>
<dbReference type="InterPro" id="IPR003018">
    <property type="entry name" value="GAF"/>
</dbReference>
<dbReference type="InterPro" id="IPR000253">
    <property type="entry name" value="FHA_dom"/>
</dbReference>
<dbReference type="InterPro" id="IPR008984">
    <property type="entry name" value="SMAD_FHA_dom_sf"/>
</dbReference>
<dbReference type="PROSITE" id="PS51832">
    <property type="entry name" value="HD_GYP"/>
    <property type="match status" value="1"/>
</dbReference>
<dbReference type="AlphaFoldDB" id="G2LE29"/>
<dbReference type="Gene3D" id="3.30.450.40">
    <property type="match status" value="1"/>
</dbReference>
<dbReference type="Gene3D" id="1.10.3210.10">
    <property type="entry name" value="Hypothetical protein af1432"/>
    <property type="match status" value="1"/>
</dbReference>
<feature type="region of interest" description="Disordered" evidence="1">
    <location>
        <begin position="508"/>
        <end position="555"/>
    </location>
</feature>
<dbReference type="Proteomes" id="UP000006791">
    <property type="component" value="Chromosome 1"/>
</dbReference>
<feature type="domain" description="FHA" evidence="2">
    <location>
        <begin position="31"/>
        <end position="80"/>
    </location>
</feature>
<proteinExistence type="predicted"/>
<dbReference type="Pfam" id="PF00498">
    <property type="entry name" value="FHA"/>
    <property type="match status" value="1"/>
</dbReference>
<dbReference type="CDD" id="cd00077">
    <property type="entry name" value="HDc"/>
    <property type="match status" value="1"/>
</dbReference>
<evidence type="ECO:0000256" key="1">
    <source>
        <dbReference type="SAM" id="MobiDB-lite"/>
    </source>
</evidence>
<dbReference type="PANTHER" id="PTHR43155">
    <property type="entry name" value="CYCLIC DI-GMP PHOSPHODIESTERASE PA4108-RELATED"/>
    <property type="match status" value="1"/>
</dbReference>
<gene>
    <name evidence="5" type="ordered locus">Cabther_A0325</name>
</gene>
<reference evidence="5 6" key="1">
    <citation type="journal article" date="2012" name="Environ. Microbiol.">
        <title>Complete genome of Candidatus Chloracidobacterium thermophilum, a chlorophyll-based photoheterotroph belonging to the phylum Acidobacteria.</title>
        <authorList>
            <person name="Garcia Costas A.M."/>
            <person name="Liu Z."/>
            <person name="Tomsho L.P."/>
            <person name="Schuster S.C."/>
            <person name="Ward D.M."/>
            <person name="Bryant D.A."/>
        </authorList>
    </citation>
    <scope>NUCLEOTIDE SEQUENCE [LARGE SCALE GENOMIC DNA]</scope>
    <source>
        <strain evidence="5 6">B</strain>
    </source>
</reference>
<dbReference type="STRING" id="981222.Cabther_A0325"/>
<dbReference type="SUPFAM" id="SSF109604">
    <property type="entry name" value="HD-domain/PDEase-like"/>
    <property type="match status" value="1"/>
</dbReference>
<dbReference type="SUPFAM" id="SSF49879">
    <property type="entry name" value="SMAD/FHA domain"/>
    <property type="match status" value="1"/>
</dbReference>
<dbReference type="HOGENOM" id="CLU_490672_0_0_0"/>
<dbReference type="OrthoDB" id="9804747at2"/>